<sequence length="171" mass="18166">MSRVHTEPLAVDGGAQVAHALVQLHLPLAQLIHLLGLLVQPGAEGSRLTQNVYLGRALLVAQLRLRFSTVSSSSASAWAAVESYRLPLLLLLLLPSPPLRFECDRRIRLLELEDRLPELPLPPTGRFRDAPDELLPVVQAGGGEEAALAPPLPVGSGVLAPDIVVEPAGVG</sequence>
<accession>A0A182VI86</accession>
<dbReference type="Proteomes" id="UP000075903">
    <property type="component" value="Unassembled WGS sequence"/>
</dbReference>
<dbReference type="EnsemblMetazoa" id="AMEM015413-RA">
    <property type="protein sequence ID" value="AMEM015413-PA"/>
    <property type="gene ID" value="AMEM015413"/>
</dbReference>
<protein>
    <submittedName>
        <fullName evidence="1">Uncharacterized protein</fullName>
    </submittedName>
</protein>
<evidence type="ECO:0000313" key="2">
    <source>
        <dbReference type="Proteomes" id="UP000075903"/>
    </source>
</evidence>
<dbReference type="AlphaFoldDB" id="A0A182VI86"/>
<name>A0A182VI86_ANOME</name>
<reference evidence="1" key="1">
    <citation type="submission" date="2020-05" db="UniProtKB">
        <authorList>
            <consortium name="EnsemblMetazoa"/>
        </authorList>
    </citation>
    <scope>IDENTIFICATION</scope>
    <source>
        <strain evidence="1">MAF</strain>
    </source>
</reference>
<evidence type="ECO:0000313" key="1">
    <source>
        <dbReference type="EnsemblMetazoa" id="AMEM015413-PA"/>
    </source>
</evidence>
<organism evidence="1 2">
    <name type="scientific">Anopheles merus</name>
    <name type="common">Mosquito</name>
    <dbReference type="NCBI Taxonomy" id="30066"/>
    <lineage>
        <taxon>Eukaryota</taxon>
        <taxon>Metazoa</taxon>
        <taxon>Ecdysozoa</taxon>
        <taxon>Arthropoda</taxon>
        <taxon>Hexapoda</taxon>
        <taxon>Insecta</taxon>
        <taxon>Pterygota</taxon>
        <taxon>Neoptera</taxon>
        <taxon>Endopterygota</taxon>
        <taxon>Diptera</taxon>
        <taxon>Nematocera</taxon>
        <taxon>Culicoidea</taxon>
        <taxon>Culicidae</taxon>
        <taxon>Anophelinae</taxon>
        <taxon>Anopheles</taxon>
    </lineage>
</organism>
<keyword evidence="2" id="KW-1185">Reference proteome</keyword>
<proteinExistence type="predicted"/>
<dbReference type="VEuPathDB" id="VectorBase:AMEM015413"/>